<accession>A0AAN9K8J1</accession>
<dbReference type="Proteomes" id="UP001359559">
    <property type="component" value="Unassembled WGS sequence"/>
</dbReference>
<dbReference type="PANTHER" id="PTHR33700">
    <property type="entry name" value="MYB-LIKE PROTEIN X"/>
    <property type="match status" value="1"/>
</dbReference>
<organism evidence="3 4">
    <name type="scientific">Clitoria ternatea</name>
    <name type="common">Butterfly pea</name>
    <dbReference type="NCBI Taxonomy" id="43366"/>
    <lineage>
        <taxon>Eukaryota</taxon>
        <taxon>Viridiplantae</taxon>
        <taxon>Streptophyta</taxon>
        <taxon>Embryophyta</taxon>
        <taxon>Tracheophyta</taxon>
        <taxon>Spermatophyta</taxon>
        <taxon>Magnoliopsida</taxon>
        <taxon>eudicotyledons</taxon>
        <taxon>Gunneridae</taxon>
        <taxon>Pentapetalae</taxon>
        <taxon>rosids</taxon>
        <taxon>fabids</taxon>
        <taxon>Fabales</taxon>
        <taxon>Fabaceae</taxon>
        <taxon>Papilionoideae</taxon>
        <taxon>50 kb inversion clade</taxon>
        <taxon>NPAAA clade</taxon>
        <taxon>indigoferoid/millettioid clade</taxon>
        <taxon>Phaseoleae</taxon>
        <taxon>Clitoria</taxon>
    </lineage>
</organism>
<dbReference type="AlphaFoldDB" id="A0AAN9K8J1"/>
<evidence type="ECO:0000313" key="4">
    <source>
        <dbReference type="Proteomes" id="UP001359559"/>
    </source>
</evidence>
<gene>
    <name evidence="3" type="ORF">RJT34_10070</name>
</gene>
<evidence type="ECO:0000313" key="3">
    <source>
        <dbReference type="EMBL" id="KAK7311743.1"/>
    </source>
</evidence>
<dbReference type="EMBL" id="JAYKXN010000002">
    <property type="protein sequence ID" value="KAK7311743.1"/>
    <property type="molecule type" value="Genomic_DNA"/>
</dbReference>
<keyword evidence="2" id="KW-0472">Membrane</keyword>
<proteinExistence type="predicted"/>
<evidence type="ECO:0000256" key="2">
    <source>
        <dbReference type="SAM" id="Phobius"/>
    </source>
</evidence>
<evidence type="ECO:0000256" key="1">
    <source>
        <dbReference type="SAM" id="MobiDB-lite"/>
    </source>
</evidence>
<keyword evidence="2" id="KW-1133">Transmembrane helix</keyword>
<reference evidence="3 4" key="1">
    <citation type="submission" date="2024-01" db="EMBL/GenBank/DDBJ databases">
        <title>The genomes of 5 underutilized Papilionoideae crops provide insights into root nodulation and disease resistance.</title>
        <authorList>
            <person name="Yuan L."/>
        </authorList>
    </citation>
    <scope>NUCLEOTIDE SEQUENCE [LARGE SCALE GENOMIC DNA]</scope>
    <source>
        <strain evidence="3">LY-2023</strain>
        <tissue evidence="3">Leaf</tissue>
    </source>
</reference>
<feature type="transmembrane region" description="Helical" evidence="2">
    <location>
        <begin position="20"/>
        <end position="37"/>
    </location>
</feature>
<protein>
    <submittedName>
        <fullName evidence="3">Uncharacterized protein</fullName>
    </submittedName>
</protein>
<feature type="compositionally biased region" description="Basic and acidic residues" evidence="1">
    <location>
        <begin position="142"/>
        <end position="167"/>
    </location>
</feature>
<comment type="caution">
    <text evidence="3">The sequence shown here is derived from an EMBL/GenBank/DDBJ whole genome shotgun (WGS) entry which is preliminary data.</text>
</comment>
<dbReference type="PANTHER" id="PTHR33700:SF4">
    <property type="entry name" value="MYB-LIKE PROTEIN X"/>
    <property type="match status" value="1"/>
</dbReference>
<keyword evidence="4" id="KW-1185">Reference proteome</keyword>
<feature type="region of interest" description="Disordered" evidence="1">
    <location>
        <begin position="87"/>
        <end position="167"/>
    </location>
</feature>
<name>A0AAN9K8J1_CLITE</name>
<sequence length="272" mass="30946">MFKQSPNRNQRTKELKVKRGFKIFTLIAFVIWLLYQLKHSHDKKSYEGSSPKVFENLKVGPETKNLGRKGFQPWINKPYELMDGAEKKEPERVKEQNSGGDEDIVGHEEEPEEVEDLIDEEDQEKEEQNDDDDDEEGEEEKEMGKLIEDQGHDEGEKDTQATSEKHYKEIGASKVVMRVTQSLGSEFEFGGSRKVKEVENSEKFGTVKQLKKIMDPSRVIVHATDSNSSPKVVDNVTIKHGSYPNVLLTKGIDDVDDFDARSNADSLLETGI</sequence>
<feature type="compositionally biased region" description="Acidic residues" evidence="1">
    <location>
        <begin position="109"/>
        <end position="141"/>
    </location>
</feature>
<keyword evidence="2" id="KW-0812">Transmembrane</keyword>